<dbReference type="Gene3D" id="2.70.70.10">
    <property type="entry name" value="Glucose Permease (Domain IIA)"/>
    <property type="match status" value="1"/>
</dbReference>
<organism evidence="10 11">
    <name type="scientific">Leucothrix arctica</name>
    <dbReference type="NCBI Taxonomy" id="1481894"/>
    <lineage>
        <taxon>Bacteria</taxon>
        <taxon>Pseudomonadati</taxon>
        <taxon>Pseudomonadota</taxon>
        <taxon>Gammaproteobacteria</taxon>
        <taxon>Thiotrichales</taxon>
        <taxon>Thiotrichaceae</taxon>
        <taxon>Leucothrix</taxon>
    </lineage>
</organism>
<dbReference type="SUPFAM" id="SSF51261">
    <property type="entry name" value="Duplicated hybrid motif"/>
    <property type="match status" value="1"/>
</dbReference>
<keyword evidence="3" id="KW-0645">Protease</keyword>
<evidence type="ECO:0000313" key="11">
    <source>
        <dbReference type="Proteomes" id="UP000245506"/>
    </source>
</evidence>
<evidence type="ECO:0000256" key="5">
    <source>
        <dbReference type="ARBA" id="ARBA00022801"/>
    </source>
</evidence>
<keyword evidence="4" id="KW-0479">Metal-binding</keyword>
<reference evidence="10 11" key="1">
    <citation type="submission" date="2018-05" db="EMBL/GenBank/DDBJ databases">
        <title>Leucothrix arctica sp. nov., isolated from Arctic seawater.</title>
        <authorList>
            <person name="Choi A."/>
            <person name="Baek K."/>
        </authorList>
    </citation>
    <scope>NUCLEOTIDE SEQUENCE [LARGE SCALE GENOMIC DNA]</scope>
    <source>
        <strain evidence="10 11">IMCC9719</strain>
    </source>
</reference>
<keyword evidence="7" id="KW-0482">Metalloprotease</keyword>
<evidence type="ECO:0000256" key="3">
    <source>
        <dbReference type="ARBA" id="ARBA00022670"/>
    </source>
</evidence>
<evidence type="ECO:0000256" key="2">
    <source>
        <dbReference type="ARBA" id="ARBA00004196"/>
    </source>
</evidence>
<dbReference type="GO" id="GO:0004222">
    <property type="term" value="F:metalloendopeptidase activity"/>
    <property type="evidence" value="ECO:0007669"/>
    <property type="project" value="TreeGrafter"/>
</dbReference>
<name>A0A317CJ46_9GAMM</name>
<evidence type="ECO:0000259" key="9">
    <source>
        <dbReference type="Pfam" id="PF19425"/>
    </source>
</evidence>
<dbReference type="GO" id="GO:0006508">
    <property type="term" value="P:proteolysis"/>
    <property type="evidence" value="ECO:0007669"/>
    <property type="project" value="UniProtKB-KW"/>
</dbReference>
<keyword evidence="5" id="KW-0378">Hydrolase</keyword>
<dbReference type="PANTHER" id="PTHR21666:SF288">
    <property type="entry name" value="CELL DIVISION PROTEIN YTFB"/>
    <property type="match status" value="1"/>
</dbReference>
<comment type="subcellular location">
    <subcellularLocation>
        <location evidence="2">Cell envelope</location>
    </subcellularLocation>
</comment>
<keyword evidence="11" id="KW-1185">Reference proteome</keyword>
<feature type="domain" description="Csd3-like second N-terminal" evidence="9">
    <location>
        <begin position="300"/>
        <end position="417"/>
    </location>
</feature>
<dbReference type="InterPro" id="IPR016047">
    <property type="entry name" value="M23ase_b-sheet_dom"/>
</dbReference>
<gene>
    <name evidence="10" type="ORF">DKT75_03965</name>
</gene>
<feature type="domain" description="M23ase beta-sheet core" evidence="8">
    <location>
        <begin position="429"/>
        <end position="525"/>
    </location>
</feature>
<dbReference type="Pfam" id="PF01551">
    <property type="entry name" value="Peptidase_M23"/>
    <property type="match status" value="1"/>
</dbReference>
<dbReference type="Proteomes" id="UP000245506">
    <property type="component" value="Unassembled WGS sequence"/>
</dbReference>
<dbReference type="InterPro" id="IPR050570">
    <property type="entry name" value="Cell_wall_metabolism_enzyme"/>
</dbReference>
<comment type="cofactor">
    <cofactor evidence="1">
        <name>Zn(2+)</name>
        <dbReference type="ChEBI" id="CHEBI:29105"/>
    </cofactor>
</comment>
<sequence length="574" mass="63874">MSNVVRTIPNAEGHDGDSYAVDSFLPFMELQILSSRTKEASVKNNKNWDDVLARFDIQDQDDKDLAFDAPLTTTNAETTSKEQNPGRWATRAFVLFGCSVALGNVPLQSFLPNSATGLFEITLNSNATNVETEISPTVNIKKAPQVQLASVSKLKTTSTVLTPVAIDQPTTELTDVAEDIVELQLPPHALETYTGHQLINTESVWNTYTVQRYDNPYNVFSQVKQKSLHNKVKKIALIAKALKDMKLGTIVRAKSHNGEIEQLAFTPDNKRSFVITPDGQGSYKGEWQEKVFEVRQARATFAVKNGLFLDGKKVNVPSNITRQVVSVFDWDIDFSHDVRVGDQVTVVYETIFHDGDLVGSQNLLAAEFINKGKIHRTVRHTTDRGLTDFFTPEGREMKRAFIRTPVEHARVSSHFNPGRFHPVLHKIRAHKGTDFAARRGTPIIATGDGDVKFLGRKGGYGNTIILKHREGYTTLYSHLSKFKSNLKQGQVVAQGDVIGYVGSTGLATGPHLHYEFRKNNIPANPLTVELPNSMSLTKNELKKFKVDAINMNLQLNVLHRFAMEKFDINSATGG</sequence>
<proteinExistence type="predicted"/>
<dbReference type="PANTHER" id="PTHR21666">
    <property type="entry name" value="PEPTIDASE-RELATED"/>
    <property type="match status" value="1"/>
</dbReference>
<evidence type="ECO:0000313" key="10">
    <source>
        <dbReference type="EMBL" id="PWQ98297.1"/>
    </source>
</evidence>
<accession>A0A317CJ46</accession>
<dbReference type="AlphaFoldDB" id="A0A317CJ46"/>
<dbReference type="CDD" id="cd12797">
    <property type="entry name" value="M23_peptidase"/>
    <property type="match status" value="1"/>
</dbReference>
<dbReference type="Pfam" id="PF19425">
    <property type="entry name" value="Csd3_N2"/>
    <property type="match status" value="1"/>
</dbReference>
<dbReference type="EMBL" id="QGKL01000012">
    <property type="protein sequence ID" value="PWQ98297.1"/>
    <property type="molecule type" value="Genomic_DNA"/>
</dbReference>
<comment type="caution">
    <text evidence="10">The sequence shown here is derived from an EMBL/GenBank/DDBJ whole genome shotgun (WGS) entry which is preliminary data.</text>
</comment>
<protein>
    <submittedName>
        <fullName evidence="10">Uncharacterized protein</fullName>
    </submittedName>
</protein>
<dbReference type="Gene3D" id="3.10.450.350">
    <property type="match status" value="1"/>
</dbReference>
<dbReference type="GO" id="GO:0030313">
    <property type="term" value="C:cell envelope"/>
    <property type="evidence" value="ECO:0007669"/>
    <property type="project" value="UniProtKB-SubCell"/>
</dbReference>
<evidence type="ECO:0000256" key="6">
    <source>
        <dbReference type="ARBA" id="ARBA00022833"/>
    </source>
</evidence>
<dbReference type="InterPro" id="IPR045834">
    <property type="entry name" value="Csd3_N2"/>
</dbReference>
<evidence type="ECO:0000259" key="8">
    <source>
        <dbReference type="Pfam" id="PF01551"/>
    </source>
</evidence>
<dbReference type="InterPro" id="IPR011055">
    <property type="entry name" value="Dup_hybrid_motif"/>
</dbReference>
<dbReference type="GO" id="GO:0046872">
    <property type="term" value="F:metal ion binding"/>
    <property type="evidence" value="ECO:0007669"/>
    <property type="project" value="UniProtKB-KW"/>
</dbReference>
<evidence type="ECO:0000256" key="4">
    <source>
        <dbReference type="ARBA" id="ARBA00022723"/>
    </source>
</evidence>
<dbReference type="OrthoDB" id="9805070at2"/>
<dbReference type="RefSeq" id="WP_109822138.1">
    <property type="nucleotide sequence ID" value="NZ_QGKL01000012.1"/>
</dbReference>
<evidence type="ECO:0000256" key="1">
    <source>
        <dbReference type="ARBA" id="ARBA00001947"/>
    </source>
</evidence>
<dbReference type="FunFam" id="2.70.70.10:FF:000002">
    <property type="entry name" value="Murein DD-endopeptidase MepM"/>
    <property type="match status" value="1"/>
</dbReference>
<evidence type="ECO:0000256" key="7">
    <source>
        <dbReference type="ARBA" id="ARBA00023049"/>
    </source>
</evidence>
<keyword evidence="6" id="KW-0862">Zinc</keyword>